<evidence type="ECO:0000313" key="1">
    <source>
        <dbReference type="EMBL" id="OCH83650.1"/>
    </source>
</evidence>
<proteinExistence type="predicted"/>
<organism evidence="1 2">
    <name type="scientific">Obba rivulosa</name>
    <dbReference type="NCBI Taxonomy" id="1052685"/>
    <lineage>
        <taxon>Eukaryota</taxon>
        <taxon>Fungi</taxon>
        <taxon>Dikarya</taxon>
        <taxon>Basidiomycota</taxon>
        <taxon>Agaricomycotina</taxon>
        <taxon>Agaricomycetes</taxon>
        <taxon>Polyporales</taxon>
        <taxon>Gelatoporiaceae</taxon>
        <taxon>Obba</taxon>
    </lineage>
</organism>
<dbReference type="AlphaFoldDB" id="A0A8E2DDE5"/>
<feature type="non-terminal residue" evidence="1">
    <location>
        <position position="146"/>
    </location>
</feature>
<dbReference type="PANTHER" id="PTHR33050:SF7">
    <property type="entry name" value="RIBONUCLEASE H"/>
    <property type="match status" value="1"/>
</dbReference>
<gene>
    <name evidence="1" type="ORF">OBBRIDRAFT_709947</name>
</gene>
<dbReference type="EMBL" id="KV722896">
    <property type="protein sequence ID" value="OCH83650.1"/>
    <property type="molecule type" value="Genomic_DNA"/>
</dbReference>
<reference evidence="1 2" key="1">
    <citation type="submission" date="2016-07" db="EMBL/GenBank/DDBJ databases">
        <title>Draft genome of the white-rot fungus Obba rivulosa 3A-2.</title>
        <authorList>
            <consortium name="DOE Joint Genome Institute"/>
            <person name="Miettinen O."/>
            <person name="Riley R."/>
            <person name="Acob R."/>
            <person name="Barry K."/>
            <person name="Cullen D."/>
            <person name="De Vries R."/>
            <person name="Hainaut M."/>
            <person name="Hatakka A."/>
            <person name="Henrissat B."/>
            <person name="Hilden K."/>
            <person name="Kuo R."/>
            <person name="Labutti K."/>
            <person name="Lipzen A."/>
            <person name="Makela M.R."/>
            <person name="Sandor L."/>
            <person name="Spatafora J.W."/>
            <person name="Grigoriev I.V."/>
            <person name="Hibbett D.S."/>
        </authorList>
    </citation>
    <scope>NUCLEOTIDE SEQUENCE [LARGE SCALE GENOMIC DNA]</scope>
    <source>
        <strain evidence="1 2">3A-2</strain>
    </source>
</reference>
<sequence>GCLMPRRQVQLLLFWDAIGCPWEMRKQLYGSPLTIIGLYVDPNIGSISLPPAAMLEIIASIDLFLAAKDRKQPLREWQRLAGHLNWMLNVLPWGRPGLTELYRKIAGKSQPSRPIFLNRAVIADLTWLKNAIPRAIGIRFFEDGKW</sequence>
<name>A0A8E2DDE5_9APHY</name>
<dbReference type="PANTHER" id="PTHR33050">
    <property type="entry name" value="REVERSE TRANSCRIPTASE DOMAIN-CONTAINING PROTEIN"/>
    <property type="match status" value="1"/>
</dbReference>
<dbReference type="OrthoDB" id="3249498at2759"/>
<dbReference type="InterPro" id="IPR052055">
    <property type="entry name" value="Hepadnavirus_pol/RT"/>
</dbReference>
<dbReference type="Proteomes" id="UP000250043">
    <property type="component" value="Unassembled WGS sequence"/>
</dbReference>
<feature type="non-terminal residue" evidence="1">
    <location>
        <position position="1"/>
    </location>
</feature>
<protein>
    <submittedName>
        <fullName evidence="1">Uncharacterized protein</fullName>
    </submittedName>
</protein>
<evidence type="ECO:0000313" key="2">
    <source>
        <dbReference type="Proteomes" id="UP000250043"/>
    </source>
</evidence>
<accession>A0A8E2DDE5</accession>
<keyword evidence="2" id="KW-1185">Reference proteome</keyword>